<dbReference type="Gene3D" id="1.10.10.2840">
    <property type="entry name" value="PucR C-terminal helix-turn-helix domain"/>
    <property type="match status" value="1"/>
</dbReference>
<dbReference type="RefSeq" id="WP_083903915.1">
    <property type="nucleotide sequence ID" value="NZ_JAAXOR010000001.1"/>
</dbReference>
<organism evidence="3 4">
    <name type="scientific">Nocardia cerradoensis</name>
    <dbReference type="NCBI Taxonomy" id="85688"/>
    <lineage>
        <taxon>Bacteria</taxon>
        <taxon>Bacillati</taxon>
        <taxon>Actinomycetota</taxon>
        <taxon>Actinomycetes</taxon>
        <taxon>Mycobacteriales</taxon>
        <taxon>Nocardiaceae</taxon>
        <taxon>Nocardia</taxon>
    </lineage>
</organism>
<sequence length="359" mass="38753">MSTRRSTKAQRPTSRAGEHCEQHTRDEVDWSPIIAYLQTCAASWSPEAGPTPDERARLAALVTRTVAREKGAADPLMLPADTLAQVLTRTVDVVSRTRAAPTVPAFDDRARLAAALLTGQPAAALARASGTTIATSYFVVALSIPKPDSTHNGSAERNLMRMHDLLAEPARADTLAQLSITGGTVLLPETTAGIRTVEALRSDLSEATGLLLTGAVVTAAPAQVPTAMRDAHQLLDMALALGRTGRIHCFDDLALEYQLCKPGPGREQLLAIIEPLRPYPVFMETLSRYACDGLNRRKLARTMRVHANTVDYRLDRVAQITGHDPRTPAGLSYLRSALLIDAVQNSLDTRHSDTTGESR</sequence>
<dbReference type="PANTHER" id="PTHR33744">
    <property type="entry name" value="CARBOHYDRATE DIACID REGULATOR"/>
    <property type="match status" value="1"/>
</dbReference>
<evidence type="ECO:0000313" key="4">
    <source>
        <dbReference type="Proteomes" id="UP000215506"/>
    </source>
</evidence>
<protein>
    <recommendedName>
        <fullName evidence="2">PucR C-terminal helix-turn-helix domain-containing protein</fullName>
    </recommendedName>
</protein>
<dbReference type="InterPro" id="IPR042070">
    <property type="entry name" value="PucR_C-HTH_sf"/>
</dbReference>
<evidence type="ECO:0000313" key="3">
    <source>
        <dbReference type="EMBL" id="OXR40106.1"/>
    </source>
</evidence>
<dbReference type="AlphaFoldDB" id="A0A231GU23"/>
<keyword evidence="4" id="KW-1185">Reference proteome</keyword>
<name>A0A231GU23_9NOCA</name>
<dbReference type="InterPro" id="IPR051448">
    <property type="entry name" value="CdaR-like_regulators"/>
</dbReference>
<dbReference type="InterPro" id="IPR025736">
    <property type="entry name" value="PucR_C-HTH_dom"/>
</dbReference>
<reference evidence="3 4" key="1">
    <citation type="submission" date="2017-07" db="EMBL/GenBank/DDBJ databases">
        <title>First draft Genome Sequence of Nocardia cerradoensis isolated from human infection.</title>
        <authorList>
            <person name="Carrasco G."/>
        </authorList>
    </citation>
    <scope>NUCLEOTIDE SEQUENCE [LARGE SCALE GENOMIC DNA]</scope>
    <source>
        <strain evidence="3 4">CNM20130759</strain>
    </source>
</reference>
<proteinExistence type="predicted"/>
<dbReference type="EMBL" id="NGAF01000041">
    <property type="protein sequence ID" value="OXR40106.1"/>
    <property type="molecule type" value="Genomic_DNA"/>
</dbReference>
<dbReference type="Pfam" id="PF13556">
    <property type="entry name" value="HTH_30"/>
    <property type="match status" value="1"/>
</dbReference>
<evidence type="ECO:0000259" key="2">
    <source>
        <dbReference type="Pfam" id="PF13556"/>
    </source>
</evidence>
<dbReference type="PANTHER" id="PTHR33744:SF7">
    <property type="entry name" value="PUCR FAMILY TRANSCRIPTIONAL REGULATOR"/>
    <property type="match status" value="1"/>
</dbReference>
<dbReference type="Proteomes" id="UP000215506">
    <property type="component" value="Unassembled WGS sequence"/>
</dbReference>
<feature type="region of interest" description="Disordered" evidence="1">
    <location>
        <begin position="1"/>
        <end position="24"/>
    </location>
</feature>
<accession>A0A231GU23</accession>
<evidence type="ECO:0000256" key="1">
    <source>
        <dbReference type="SAM" id="MobiDB-lite"/>
    </source>
</evidence>
<feature type="domain" description="PucR C-terminal helix-turn-helix" evidence="2">
    <location>
        <begin position="283"/>
        <end position="340"/>
    </location>
</feature>
<comment type="caution">
    <text evidence="3">The sequence shown here is derived from an EMBL/GenBank/DDBJ whole genome shotgun (WGS) entry which is preliminary data.</text>
</comment>
<gene>
    <name evidence="3" type="ORF">B7C42_07814</name>
</gene>